<dbReference type="PROSITE" id="PS01136">
    <property type="entry name" value="UPF0034"/>
    <property type="match status" value="1"/>
</dbReference>
<evidence type="ECO:0000313" key="7">
    <source>
        <dbReference type="EMBL" id="CUG91210.1"/>
    </source>
</evidence>
<evidence type="ECO:0000259" key="6">
    <source>
        <dbReference type="Pfam" id="PF01207"/>
    </source>
</evidence>
<evidence type="ECO:0000256" key="3">
    <source>
        <dbReference type="ARBA" id="ARBA00022643"/>
    </source>
</evidence>
<keyword evidence="3" id="KW-0288">FMN</keyword>
<dbReference type="InterPro" id="IPR013785">
    <property type="entry name" value="Aldolase_TIM"/>
</dbReference>
<comment type="cofactor">
    <cofactor evidence="1">
        <name>FMN</name>
        <dbReference type="ChEBI" id="CHEBI:58210"/>
    </cofactor>
</comment>
<dbReference type="GO" id="GO:0005737">
    <property type="term" value="C:cytoplasm"/>
    <property type="evidence" value="ECO:0007669"/>
    <property type="project" value="UniProtKB-ARBA"/>
</dbReference>
<dbReference type="Proteomes" id="UP000051952">
    <property type="component" value="Unassembled WGS sequence"/>
</dbReference>
<reference evidence="8" key="1">
    <citation type="submission" date="2015-09" db="EMBL/GenBank/DDBJ databases">
        <authorList>
            <consortium name="Pathogen Informatics"/>
        </authorList>
    </citation>
    <scope>NUCLEOTIDE SEQUENCE [LARGE SCALE GENOMIC DNA]</scope>
    <source>
        <strain evidence="8">Lake Konstanz</strain>
    </source>
</reference>
<dbReference type="EMBL" id="CYKH01001899">
    <property type="protein sequence ID" value="CUG91210.1"/>
    <property type="molecule type" value="Genomic_DNA"/>
</dbReference>
<dbReference type="VEuPathDB" id="TriTrypDB:BSAL_30750"/>
<protein>
    <submittedName>
        <fullName evidence="7">tRNA-dihydrouridine synthase 2, putative</fullName>
    </submittedName>
</protein>
<dbReference type="SUPFAM" id="SSF51395">
    <property type="entry name" value="FMN-linked oxidoreductases"/>
    <property type="match status" value="1"/>
</dbReference>
<dbReference type="GO" id="GO:0050660">
    <property type="term" value="F:flavin adenine dinucleotide binding"/>
    <property type="evidence" value="ECO:0007669"/>
    <property type="project" value="InterPro"/>
</dbReference>
<dbReference type="PANTHER" id="PTHR45936">
    <property type="entry name" value="TRNA-DIHYDROURIDINE(20) SYNTHASE [NAD(P)+]-LIKE"/>
    <property type="match status" value="1"/>
</dbReference>
<accession>A0A0S4JLG1</accession>
<sequence length="502" mass="55247">MTLHNEPASVVEARVTSSSSLYRGQVIAGPMVRVSALAFRVLCANQGAGVVFTEEMVSAKLSKATREVVVYRIPFGLLPNNNKTRPPIDMIRLSNEGTFDLSSNESMAQVNARLVDVDVVEYVVYEAFKNMLKRQVVFSTIARSDRNRLHQHVDLDDGGNTGYYPEGSPLVAQLGAADPAVAAAAASVVCEDVDGIDVNMGCPKKFSIDNGMGAALMSAPERAGAILKAINDAVNSPDRVASRPHHRRIPISFKTRVFSDVSASVSQLRRVVECSGFCVHAITLHARTRDQRSETAPLQSHAELVVTQCRREHPTVFPEGLCFVYNGSVDHREQADLFVKRRLHTSPFEGAMLSRSAMWDPSVFTAHRHTTAPFVSEALGSPAEISRVYKAMMLLHRVYHTNFTYVKYHLTRSYQEFPCVKKTVHPKMQSARSYGAFAELVGFDRETAQRDFGMITFEELLPKSATVGKQDAVRQRESGDEILASDAPVAKEARVEGLTSSA</sequence>
<evidence type="ECO:0000256" key="1">
    <source>
        <dbReference type="ARBA" id="ARBA00001917"/>
    </source>
</evidence>
<evidence type="ECO:0000256" key="2">
    <source>
        <dbReference type="ARBA" id="ARBA00022630"/>
    </source>
</evidence>
<keyword evidence="5" id="KW-0560">Oxidoreductase</keyword>
<name>A0A0S4JLG1_BODSA</name>
<evidence type="ECO:0000256" key="5">
    <source>
        <dbReference type="ARBA" id="ARBA00023002"/>
    </source>
</evidence>
<keyword evidence="2" id="KW-0285">Flavoprotein</keyword>
<evidence type="ECO:0000256" key="4">
    <source>
        <dbReference type="ARBA" id="ARBA00022694"/>
    </source>
</evidence>
<dbReference type="OrthoDB" id="10262250at2759"/>
<dbReference type="OMA" id="EDGEQAH"/>
<keyword evidence="4" id="KW-0819">tRNA processing</keyword>
<dbReference type="Gene3D" id="3.20.20.70">
    <property type="entry name" value="Aldolase class I"/>
    <property type="match status" value="1"/>
</dbReference>
<dbReference type="AlphaFoldDB" id="A0A0S4JLG1"/>
<keyword evidence="8" id="KW-1185">Reference proteome</keyword>
<dbReference type="InterPro" id="IPR052582">
    <property type="entry name" value="tRNA-DUS-like"/>
</dbReference>
<dbReference type="InterPro" id="IPR018517">
    <property type="entry name" value="tRNA_hU_synthase_CS"/>
</dbReference>
<gene>
    <name evidence="7" type="ORF">BSAL_30750</name>
</gene>
<organism evidence="7 8">
    <name type="scientific">Bodo saltans</name>
    <name type="common">Flagellated protozoan</name>
    <dbReference type="NCBI Taxonomy" id="75058"/>
    <lineage>
        <taxon>Eukaryota</taxon>
        <taxon>Discoba</taxon>
        <taxon>Euglenozoa</taxon>
        <taxon>Kinetoplastea</taxon>
        <taxon>Metakinetoplastina</taxon>
        <taxon>Eubodonida</taxon>
        <taxon>Bodonidae</taxon>
        <taxon>Bodo</taxon>
    </lineage>
</organism>
<dbReference type="PANTHER" id="PTHR45936:SF1">
    <property type="entry name" value="TRNA-DIHYDROURIDINE(20) SYNTHASE [NAD(P)+]-LIKE"/>
    <property type="match status" value="1"/>
</dbReference>
<proteinExistence type="predicted"/>
<dbReference type="Pfam" id="PF01207">
    <property type="entry name" value="Dus"/>
    <property type="match status" value="1"/>
</dbReference>
<feature type="domain" description="DUS-like FMN-binding" evidence="6">
    <location>
        <begin position="168"/>
        <end position="372"/>
    </location>
</feature>
<evidence type="ECO:0000313" key="8">
    <source>
        <dbReference type="Proteomes" id="UP000051952"/>
    </source>
</evidence>
<dbReference type="CDD" id="cd02801">
    <property type="entry name" value="DUS_like_FMN"/>
    <property type="match status" value="1"/>
</dbReference>
<dbReference type="InterPro" id="IPR035587">
    <property type="entry name" value="DUS-like_FMN-bd"/>
</dbReference>
<dbReference type="GO" id="GO:0017150">
    <property type="term" value="F:tRNA dihydrouridine synthase activity"/>
    <property type="evidence" value="ECO:0007669"/>
    <property type="project" value="InterPro"/>
</dbReference>